<dbReference type="InterPro" id="IPR036890">
    <property type="entry name" value="HATPase_C_sf"/>
</dbReference>
<evidence type="ECO:0000256" key="1">
    <source>
        <dbReference type="ARBA" id="ARBA00000085"/>
    </source>
</evidence>
<dbReference type="Pfam" id="PF00512">
    <property type="entry name" value="HisKA"/>
    <property type="match status" value="1"/>
</dbReference>
<keyword evidence="6 11" id="KW-0418">Kinase</keyword>
<dbReference type="Pfam" id="PF00672">
    <property type="entry name" value="HAMP"/>
    <property type="match status" value="1"/>
</dbReference>
<reference evidence="11 12" key="1">
    <citation type="submission" date="2017-10" db="EMBL/GenBank/DDBJ databases">
        <title>Draft genome of Longibacter Salinarum.</title>
        <authorList>
            <person name="Goh K.M."/>
            <person name="Shamsir M.S."/>
            <person name="Lim S.W."/>
        </authorList>
    </citation>
    <scope>NUCLEOTIDE SEQUENCE [LARGE SCALE GENOMIC DNA]</scope>
    <source>
        <strain evidence="11 12">KCTC 52045</strain>
    </source>
</reference>
<dbReference type="GO" id="GO:0000155">
    <property type="term" value="F:phosphorelay sensor kinase activity"/>
    <property type="evidence" value="ECO:0007669"/>
    <property type="project" value="InterPro"/>
</dbReference>
<feature type="domain" description="HAMP" evidence="10">
    <location>
        <begin position="175"/>
        <end position="228"/>
    </location>
</feature>
<organism evidence="11 12">
    <name type="scientific">Longibacter salinarum</name>
    <dbReference type="NCBI Taxonomy" id="1850348"/>
    <lineage>
        <taxon>Bacteria</taxon>
        <taxon>Pseudomonadati</taxon>
        <taxon>Rhodothermota</taxon>
        <taxon>Rhodothermia</taxon>
        <taxon>Rhodothermales</taxon>
        <taxon>Salisaetaceae</taxon>
        <taxon>Longibacter</taxon>
    </lineage>
</organism>
<keyword evidence="8" id="KW-1133">Transmembrane helix</keyword>
<accession>A0A2A8D1A2</accession>
<dbReference type="EC" id="2.7.13.3" evidence="3"/>
<dbReference type="InterPro" id="IPR003661">
    <property type="entry name" value="HisK_dim/P_dom"/>
</dbReference>
<dbReference type="InterPro" id="IPR005467">
    <property type="entry name" value="His_kinase_dom"/>
</dbReference>
<evidence type="ECO:0000313" key="12">
    <source>
        <dbReference type="Proteomes" id="UP000220102"/>
    </source>
</evidence>
<dbReference type="Gene3D" id="1.10.287.130">
    <property type="match status" value="1"/>
</dbReference>
<evidence type="ECO:0000259" key="9">
    <source>
        <dbReference type="PROSITE" id="PS50109"/>
    </source>
</evidence>
<evidence type="ECO:0000256" key="2">
    <source>
        <dbReference type="ARBA" id="ARBA00004370"/>
    </source>
</evidence>
<dbReference type="InterPro" id="IPR004358">
    <property type="entry name" value="Sig_transdc_His_kin-like_C"/>
</dbReference>
<keyword evidence="7" id="KW-0902">Two-component regulatory system</keyword>
<dbReference type="AlphaFoldDB" id="A0A2A8D1A2"/>
<keyword evidence="12" id="KW-1185">Reference proteome</keyword>
<dbReference type="SMART" id="SM00387">
    <property type="entry name" value="HATPase_c"/>
    <property type="match status" value="1"/>
</dbReference>
<keyword evidence="5" id="KW-0808">Transferase</keyword>
<dbReference type="GO" id="GO:0016020">
    <property type="term" value="C:membrane"/>
    <property type="evidence" value="ECO:0007669"/>
    <property type="project" value="UniProtKB-SubCell"/>
</dbReference>
<dbReference type="FunFam" id="3.30.565.10:FF:000006">
    <property type="entry name" value="Sensor histidine kinase WalK"/>
    <property type="match status" value="1"/>
</dbReference>
<dbReference type="SMART" id="SM00388">
    <property type="entry name" value="HisKA"/>
    <property type="match status" value="1"/>
</dbReference>
<gene>
    <name evidence="11" type="ORF">CRI94_05075</name>
</gene>
<dbReference type="EMBL" id="PDEQ01000002">
    <property type="protein sequence ID" value="PEN14671.1"/>
    <property type="molecule type" value="Genomic_DNA"/>
</dbReference>
<proteinExistence type="predicted"/>
<dbReference type="PROSITE" id="PS50109">
    <property type="entry name" value="HIS_KIN"/>
    <property type="match status" value="1"/>
</dbReference>
<comment type="subcellular location">
    <subcellularLocation>
        <location evidence="2">Membrane</location>
    </subcellularLocation>
</comment>
<keyword evidence="4" id="KW-0597">Phosphoprotein</keyword>
<dbReference type="PROSITE" id="PS50885">
    <property type="entry name" value="HAMP"/>
    <property type="match status" value="1"/>
</dbReference>
<evidence type="ECO:0000256" key="4">
    <source>
        <dbReference type="ARBA" id="ARBA00022553"/>
    </source>
</evidence>
<keyword evidence="8" id="KW-0472">Membrane</keyword>
<name>A0A2A8D1A2_9BACT</name>
<dbReference type="SUPFAM" id="SSF47384">
    <property type="entry name" value="Homodimeric domain of signal transducing histidine kinase"/>
    <property type="match status" value="1"/>
</dbReference>
<evidence type="ECO:0000256" key="5">
    <source>
        <dbReference type="ARBA" id="ARBA00022679"/>
    </source>
</evidence>
<dbReference type="InterPro" id="IPR050736">
    <property type="entry name" value="Sensor_HK_Regulatory"/>
</dbReference>
<comment type="catalytic activity">
    <reaction evidence="1">
        <text>ATP + protein L-histidine = ADP + protein N-phospho-L-histidine.</text>
        <dbReference type="EC" id="2.7.13.3"/>
    </reaction>
</comment>
<evidence type="ECO:0000256" key="6">
    <source>
        <dbReference type="ARBA" id="ARBA00022777"/>
    </source>
</evidence>
<feature type="transmembrane region" description="Helical" evidence="8">
    <location>
        <begin position="6"/>
        <end position="24"/>
    </location>
</feature>
<dbReference type="CDD" id="cd16922">
    <property type="entry name" value="HATPase_EvgS-ArcB-TorS-like"/>
    <property type="match status" value="1"/>
</dbReference>
<dbReference type="OrthoDB" id="1491460at2"/>
<dbReference type="Proteomes" id="UP000220102">
    <property type="component" value="Unassembled WGS sequence"/>
</dbReference>
<evidence type="ECO:0000313" key="11">
    <source>
        <dbReference type="EMBL" id="PEN14671.1"/>
    </source>
</evidence>
<dbReference type="Pfam" id="PF02518">
    <property type="entry name" value="HATPase_c"/>
    <property type="match status" value="1"/>
</dbReference>
<dbReference type="Gene3D" id="3.30.565.10">
    <property type="entry name" value="Histidine kinase-like ATPase, C-terminal domain"/>
    <property type="match status" value="1"/>
</dbReference>
<sequence>MVLTFALFVGMAVAVVALYVVLVLTTEMRTAMEQTLRDQAERVAVQIENEPDPQARLRIVEELSRLTDLHISVATPDTVYYDPNGQSQTADSTLIDPNRLAAIDTPESRFTEQVGLDGTTVFYAALYRPKSNLIIQVGQPTPPLYELAQRTQIVLVLGMVLALILSIIGSWIAAYQVTTPLKRIRDTASKVADGRITGRIRINSRAAEFQDVAESLNRASDAFREKIEELERLTALQKEFIGNVSHEVRNPIFAISGYLEALGTPSLTDDMRKRYAEKALINLERLQNLFNDLIEIARLEYREDLINRSEFDLKDLVNEVSEMLRPKAEKKGLDLNVDIPRYLVSADRNRIRQVLVNFIDNAIAYTDEGSVRCRVQRRLDKVRIEVVDTGKGIDEEHLSRIFDRFYRVDPDRSRDSGGTGLGLSIVKQILQAHGEHPHVESTKGRGTRFWFELPYAGVPEEAEPEEA</sequence>
<evidence type="ECO:0000256" key="3">
    <source>
        <dbReference type="ARBA" id="ARBA00012438"/>
    </source>
</evidence>
<feature type="transmembrane region" description="Helical" evidence="8">
    <location>
        <begin position="153"/>
        <end position="175"/>
    </location>
</feature>
<dbReference type="SMART" id="SM00304">
    <property type="entry name" value="HAMP"/>
    <property type="match status" value="1"/>
</dbReference>
<feature type="domain" description="Histidine kinase" evidence="9">
    <location>
        <begin position="243"/>
        <end position="457"/>
    </location>
</feature>
<dbReference type="InterPro" id="IPR003660">
    <property type="entry name" value="HAMP_dom"/>
</dbReference>
<dbReference type="InterPro" id="IPR003594">
    <property type="entry name" value="HATPase_dom"/>
</dbReference>
<evidence type="ECO:0000256" key="8">
    <source>
        <dbReference type="SAM" id="Phobius"/>
    </source>
</evidence>
<keyword evidence="8" id="KW-0812">Transmembrane</keyword>
<evidence type="ECO:0000256" key="7">
    <source>
        <dbReference type="ARBA" id="ARBA00023012"/>
    </source>
</evidence>
<dbReference type="Gene3D" id="6.10.340.10">
    <property type="match status" value="1"/>
</dbReference>
<dbReference type="PRINTS" id="PR00344">
    <property type="entry name" value="BCTRLSENSOR"/>
</dbReference>
<dbReference type="PANTHER" id="PTHR43711">
    <property type="entry name" value="TWO-COMPONENT HISTIDINE KINASE"/>
    <property type="match status" value="1"/>
</dbReference>
<dbReference type="SUPFAM" id="SSF55874">
    <property type="entry name" value="ATPase domain of HSP90 chaperone/DNA topoisomerase II/histidine kinase"/>
    <property type="match status" value="1"/>
</dbReference>
<dbReference type="SUPFAM" id="SSF158472">
    <property type="entry name" value="HAMP domain-like"/>
    <property type="match status" value="1"/>
</dbReference>
<dbReference type="InterPro" id="IPR036097">
    <property type="entry name" value="HisK_dim/P_sf"/>
</dbReference>
<protein>
    <recommendedName>
        <fullName evidence="3">histidine kinase</fullName>
        <ecNumber evidence="3">2.7.13.3</ecNumber>
    </recommendedName>
</protein>
<dbReference type="CDD" id="cd06225">
    <property type="entry name" value="HAMP"/>
    <property type="match status" value="1"/>
</dbReference>
<comment type="caution">
    <text evidence="11">The sequence shown here is derived from an EMBL/GenBank/DDBJ whole genome shotgun (WGS) entry which is preliminary data.</text>
</comment>
<evidence type="ECO:0000259" key="10">
    <source>
        <dbReference type="PROSITE" id="PS50885"/>
    </source>
</evidence>
<dbReference type="PANTHER" id="PTHR43711:SF1">
    <property type="entry name" value="HISTIDINE KINASE 1"/>
    <property type="match status" value="1"/>
</dbReference>
<dbReference type="CDD" id="cd00082">
    <property type="entry name" value="HisKA"/>
    <property type="match status" value="1"/>
</dbReference>